<sequence length="342" mass="38816">MRRPTTIKTVTMLIYLQILFIAFFVGQHLVIYFVPADSTGSLGTFKKNILETNKIVEYTSDMLISNLLFLMIPVIVLLLIMFYIRKRKLVPSILLTLILLLVAIVPLQRFIILAMVIFLFTPSARKYFKGALFDEPVKASKRANDAIEVDGEVVNTTESVEQESQREQPITLEKPKSRPLSELEVTIREATADDADTIHALMLMAFEEYRASVPPSSALEETSDSIREALTSGAESAAIVYEDDLAVAMVRYQMTGDAIYFFRLSVVPNKRRRGYAKRLIKWLEHLGTSKGKDISRCKVRQNVQNNLVLYQDLGYEVVDQELVVRPTGTVKTLTMEKSLRPR</sequence>
<reference evidence="5" key="1">
    <citation type="submission" date="2023-03" db="EMBL/GenBank/DDBJ databases">
        <title>Andean soil-derived lignocellulolytic bacterial consortium as a source of novel taxa and putative plastic-active enzymes.</title>
        <authorList>
            <person name="Diaz-Garcia L."/>
            <person name="Chuvochina M."/>
            <person name="Feuerriegel G."/>
            <person name="Bunk B."/>
            <person name="Sproer C."/>
            <person name="Streit W.R."/>
            <person name="Rodriguez L.M."/>
            <person name="Overmann J."/>
            <person name="Jimenez D.J."/>
        </authorList>
    </citation>
    <scope>NUCLEOTIDE SEQUENCE</scope>
    <source>
        <strain evidence="5">MAG 2441</strain>
    </source>
</reference>
<gene>
    <name evidence="5" type="ORF">P0Y55_03210</name>
</gene>
<keyword evidence="3" id="KW-0472">Membrane</keyword>
<feature type="transmembrane region" description="Helical" evidence="3">
    <location>
        <begin position="93"/>
        <end position="120"/>
    </location>
</feature>
<dbReference type="AlphaFoldDB" id="A0AA95JDL4"/>
<dbReference type="PANTHER" id="PTHR43877">
    <property type="entry name" value="AMINOALKYLPHOSPHONATE N-ACETYLTRANSFERASE-RELATED-RELATED"/>
    <property type="match status" value="1"/>
</dbReference>
<dbReference type="EMBL" id="CP119317">
    <property type="protein sequence ID" value="WEK55102.1"/>
    <property type="molecule type" value="Genomic_DNA"/>
</dbReference>
<dbReference type="CDD" id="cd04301">
    <property type="entry name" value="NAT_SF"/>
    <property type="match status" value="1"/>
</dbReference>
<evidence type="ECO:0000256" key="2">
    <source>
        <dbReference type="ARBA" id="ARBA00023315"/>
    </source>
</evidence>
<evidence type="ECO:0000313" key="5">
    <source>
        <dbReference type="EMBL" id="WEK55102.1"/>
    </source>
</evidence>
<dbReference type="SUPFAM" id="SSF55729">
    <property type="entry name" value="Acyl-CoA N-acyltransferases (Nat)"/>
    <property type="match status" value="1"/>
</dbReference>
<proteinExistence type="predicted"/>
<feature type="transmembrane region" description="Helical" evidence="3">
    <location>
        <begin position="12"/>
        <end position="34"/>
    </location>
</feature>
<dbReference type="InterPro" id="IPR050832">
    <property type="entry name" value="Bact_Acetyltransf"/>
</dbReference>
<dbReference type="Proteomes" id="UP001178662">
    <property type="component" value="Chromosome"/>
</dbReference>
<protein>
    <submittedName>
        <fullName evidence="5">GNAT family N-acetyltransferase</fullName>
    </submittedName>
</protein>
<dbReference type="InterPro" id="IPR000182">
    <property type="entry name" value="GNAT_dom"/>
</dbReference>
<organism evidence="5 6">
    <name type="scientific">Candidatus Cohnella colombiensis</name>
    <dbReference type="NCBI Taxonomy" id="3121368"/>
    <lineage>
        <taxon>Bacteria</taxon>
        <taxon>Bacillati</taxon>
        <taxon>Bacillota</taxon>
        <taxon>Bacilli</taxon>
        <taxon>Bacillales</taxon>
        <taxon>Paenibacillaceae</taxon>
        <taxon>Cohnella</taxon>
    </lineage>
</organism>
<evidence type="ECO:0000256" key="3">
    <source>
        <dbReference type="SAM" id="Phobius"/>
    </source>
</evidence>
<keyword evidence="2" id="KW-0012">Acyltransferase</keyword>
<dbReference type="InterPro" id="IPR016181">
    <property type="entry name" value="Acyl_CoA_acyltransferase"/>
</dbReference>
<keyword evidence="3" id="KW-1133">Transmembrane helix</keyword>
<evidence type="ECO:0000259" key="4">
    <source>
        <dbReference type="PROSITE" id="PS51186"/>
    </source>
</evidence>
<dbReference type="Pfam" id="PF13508">
    <property type="entry name" value="Acetyltransf_7"/>
    <property type="match status" value="1"/>
</dbReference>
<keyword evidence="3" id="KW-0812">Transmembrane</keyword>
<dbReference type="GO" id="GO:0016747">
    <property type="term" value="F:acyltransferase activity, transferring groups other than amino-acyl groups"/>
    <property type="evidence" value="ECO:0007669"/>
    <property type="project" value="InterPro"/>
</dbReference>
<feature type="domain" description="N-acetyltransferase" evidence="4">
    <location>
        <begin position="185"/>
        <end position="340"/>
    </location>
</feature>
<dbReference type="Gene3D" id="3.40.630.30">
    <property type="match status" value="1"/>
</dbReference>
<dbReference type="PROSITE" id="PS51186">
    <property type="entry name" value="GNAT"/>
    <property type="match status" value="1"/>
</dbReference>
<feature type="transmembrane region" description="Helical" evidence="3">
    <location>
        <begin position="63"/>
        <end position="84"/>
    </location>
</feature>
<dbReference type="PANTHER" id="PTHR43877:SF2">
    <property type="entry name" value="AMINOALKYLPHOSPHONATE N-ACETYLTRANSFERASE-RELATED"/>
    <property type="match status" value="1"/>
</dbReference>
<accession>A0AA95JDL4</accession>
<evidence type="ECO:0000256" key="1">
    <source>
        <dbReference type="ARBA" id="ARBA00022679"/>
    </source>
</evidence>
<keyword evidence="1" id="KW-0808">Transferase</keyword>
<keyword evidence="6" id="KW-1185">Reference proteome</keyword>
<evidence type="ECO:0000313" key="6">
    <source>
        <dbReference type="Proteomes" id="UP001178662"/>
    </source>
</evidence>
<name>A0AA95JDL4_9BACL</name>